<dbReference type="CDD" id="cd02440">
    <property type="entry name" value="AdoMet_MTases"/>
    <property type="match status" value="1"/>
</dbReference>
<proteinExistence type="evidence at transcript level"/>
<accession>A0A023F7M9</accession>
<dbReference type="InterPro" id="IPR019410">
    <property type="entry name" value="Methyltransf_16"/>
</dbReference>
<evidence type="ECO:0000256" key="7">
    <source>
        <dbReference type="ARBA" id="ARBA00022691"/>
    </source>
</evidence>
<dbReference type="EC" id="2.1.1.85" evidence="3"/>
<dbReference type="PANTHER" id="PTHR14614">
    <property type="entry name" value="HEPATOCELLULAR CARCINOMA-ASSOCIATED ANTIGEN"/>
    <property type="match status" value="1"/>
</dbReference>
<dbReference type="GO" id="GO:0018064">
    <property type="term" value="F:protein-L-histidine N-tele-methyltransferase activity"/>
    <property type="evidence" value="ECO:0007669"/>
    <property type="project" value="UniProtKB-EC"/>
</dbReference>
<keyword evidence="8" id="KW-0539">Nucleus</keyword>
<comment type="subcellular location">
    <subcellularLocation>
        <location evidence="2">Cytoplasm</location>
    </subcellularLocation>
    <subcellularLocation>
        <location evidence="1">Nucleus</location>
    </subcellularLocation>
</comment>
<keyword evidence="5 10" id="KW-0489">Methyltransferase</keyword>
<evidence type="ECO:0000256" key="2">
    <source>
        <dbReference type="ARBA" id="ARBA00004496"/>
    </source>
</evidence>
<organism evidence="10">
    <name type="scientific">Triatoma infestans</name>
    <name type="common">Assassin bug</name>
    <dbReference type="NCBI Taxonomy" id="30076"/>
    <lineage>
        <taxon>Eukaryota</taxon>
        <taxon>Metazoa</taxon>
        <taxon>Ecdysozoa</taxon>
        <taxon>Arthropoda</taxon>
        <taxon>Hexapoda</taxon>
        <taxon>Insecta</taxon>
        <taxon>Pterygota</taxon>
        <taxon>Neoptera</taxon>
        <taxon>Paraneoptera</taxon>
        <taxon>Hemiptera</taxon>
        <taxon>Heteroptera</taxon>
        <taxon>Panheteroptera</taxon>
        <taxon>Cimicomorpha</taxon>
        <taxon>Reduviidae</taxon>
        <taxon>Triatominae</taxon>
        <taxon>Triatoma</taxon>
    </lineage>
</organism>
<dbReference type="InterPro" id="IPR029063">
    <property type="entry name" value="SAM-dependent_MTases_sf"/>
</dbReference>
<evidence type="ECO:0000256" key="4">
    <source>
        <dbReference type="ARBA" id="ARBA00022490"/>
    </source>
</evidence>
<dbReference type="Gene3D" id="3.40.50.150">
    <property type="entry name" value="Vaccinia Virus protein VP39"/>
    <property type="match status" value="1"/>
</dbReference>
<evidence type="ECO:0000256" key="3">
    <source>
        <dbReference type="ARBA" id="ARBA00012533"/>
    </source>
</evidence>
<evidence type="ECO:0000313" key="10">
    <source>
        <dbReference type="EMBL" id="JAC17209.1"/>
    </source>
</evidence>
<protein>
    <recommendedName>
        <fullName evidence="3">protein-histidine N-methyltransferase</fullName>
        <ecNumber evidence="3">2.1.1.85</ecNumber>
    </recommendedName>
</protein>
<evidence type="ECO:0000256" key="1">
    <source>
        <dbReference type="ARBA" id="ARBA00004123"/>
    </source>
</evidence>
<evidence type="ECO:0000256" key="6">
    <source>
        <dbReference type="ARBA" id="ARBA00022679"/>
    </source>
</evidence>
<name>A0A023F7M9_TRIIF</name>
<sequence>MFTFGNFSKKTEDECDEEIDEMNLAPAVEIKTDSLTPSNEDTHHFKINGIDILYLDQQNILQNLIQIDTKIMEAEKNQSDLVEGVYEGGLKIWECTFDVANYLCTQNRSLVSGKQVLDLGCGSGILGILAYKLGAESVHYQDYNEGIIKHLTIPNVAINGQKMLEKSRFWSGDWKNFSIINNLKYDIILTSETIYNPKNQKKLLSTLKTFLKPGGTIILGGKSYYFGVGGGMKQFIDLVEKDNTFCYENIWKSEEGLRREIILMHLR</sequence>
<dbReference type="SUPFAM" id="SSF53335">
    <property type="entry name" value="S-adenosyl-L-methionine-dependent methyltransferases"/>
    <property type="match status" value="1"/>
</dbReference>
<evidence type="ECO:0000256" key="5">
    <source>
        <dbReference type="ARBA" id="ARBA00022603"/>
    </source>
</evidence>
<dbReference type="Pfam" id="PF10294">
    <property type="entry name" value="Methyltransf_16"/>
    <property type="match status" value="1"/>
</dbReference>
<comment type="similarity">
    <text evidence="9">Belongs to the methyltransferase superfamily. METTL18 family.</text>
</comment>
<dbReference type="PANTHER" id="PTHR14614:SF39">
    <property type="entry name" value="HISTIDINE PROTEIN METHYLTRANSFERASE 1 HOMOLOG"/>
    <property type="match status" value="1"/>
</dbReference>
<keyword evidence="6 10" id="KW-0808">Transferase</keyword>
<dbReference type="GO" id="GO:0032259">
    <property type="term" value="P:methylation"/>
    <property type="evidence" value="ECO:0007669"/>
    <property type="project" value="UniProtKB-KW"/>
</dbReference>
<evidence type="ECO:0000256" key="9">
    <source>
        <dbReference type="ARBA" id="ARBA00038126"/>
    </source>
</evidence>
<dbReference type="AlphaFoldDB" id="A0A023F7M9"/>
<dbReference type="EMBL" id="GBBI01001503">
    <property type="protein sequence ID" value="JAC17209.1"/>
    <property type="molecule type" value="mRNA"/>
</dbReference>
<keyword evidence="4" id="KW-0963">Cytoplasm</keyword>
<keyword evidence="7" id="KW-0949">S-adenosyl-L-methionine</keyword>
<dbReference type="GO" id="GO:0005737">
    <property type="term" value="C:cytoplasm"/>
    <property type="evidence" value="ECO:0007669"/>
    <property type="project" value="UniProtKB-SubCell"/>
</dbReference>
<evidence type="ECO:0000256" key="8">
    <source>
        <dbReference type="ARBA" id="ARBA00023242"/>
    </source>
</evidence>
<dbReference type="GO" id="GO:0005634">
    <property type="term" value="C:nucleus"/>
    <property type="evidence" value="ECO:0007669"/>
    <property type="project" value="UniProtKB-SubCell"/>
</dbReference>
<reference evidence="10" key="1">
    <citation type="journal article" date="2014" name="PLoS Negl. Trop. Dis.">
        <title>An updated insight into the Sialotranscriptome of Triatoma infestans: developmental stage and geographic variations.</title>
        <authorList>
            <person name="Schwarz A."/>
            <person name="Medrano-Mercado N."/>
            <person name="Schaub G.A."/>
            <person name="Struchiner C.J."/>
            <person name="Bargues M.D."/>
            <person name="Levy M.Z."/>
            <person name="Ribeiro J.M."/>
        </authorList>
    </citation>
    <scope>NUCLEOTIDE SEQUENCE</scope>
    <source>
        <strain evidence="10">Chile</strain>
        <tissue evidence="10">Salivary glands</tissue>
    </source>
</reference>